<dbReference type="SUPFAM" id="SSF53850">
    <property type="entry name" value="Periplasmic binding protein-like II"/>
    <property type="match status" value="1"/>
</dbReference>
<comment type="caution">
    <text evidence="7">The sequence shown here is derived from an EMBL/GenBank/DDBJ whole genome shotgun (WGS) entry which is preliminary data.</text>
</comment>
<evidence type="ECO:0000313" key="8">
    <source>
        <dbReference type="Proteomes" id="UP000295633"/>
    </source>
</evidence>
<dbReference type="PROSITE" id="PS51257">
    <property type="entry name" value="PROKAR_LIPOPROTEIN"/>
    <property type="match status" value="1"/>
</dbReference>
<evidence type="ECO:0000313" key="7">
    <source>
        <dbReference type="EMBL" id="TDL46438.1"/>
    </source>
</evidence>
<organism evidence="7 8">
    <name type="scientific">Microbacterium oleivorans</name>
    <dbReference type="NCBI Taxonomy" id="273677"/>
    <lineage>
        <taxon>Bacteria</taxon>
        <taxon>Bacillati</taxon>
        <taxon>Actinomycetota</taxon>
        <taxon>Actinomycetes</taxon>
        <taxon>Micrococcales</taxon>
        <taxon>Microbacteriaceae</taxon>
        <taxon>Microbacterium</taxon>
    </lineage>
</organism>
<dbReference type="GO" id="GO:0043190">
    <property type="term" value="C:ATP-binding cassette (ABC) transporter complex"/>
    <property type="evidence" value="ECO:0007669"/>
    <property type="project" value="InterPro"/>
</dbReference>
<dbReference type="GO" id="GO:0015833">
    <property type="term" value="P:peptide transport"/>
    <property type="evidence" value="ECO:0007669"/>
    <property type="project" value="TreeGrafter"/>
</dbReference>
<name>A0A4R5YN03_9MICO</name>
<dbReference type="EMBL" id="SMZX01000001">
    <property type="protein sequence ID" value="TDL46438.1"/>
    <property type="molecule type" value="Genomic_DNA"/>
</dbReference>
<dbReference type="PANTHER" id="PTHR30290:SF10">
    <property type="entry name" value="PERIPLASMIC OLIGOPEPTIDE-BINDING PROTEIN-RELATED"/>
    <property type="match status" value="1"/>
</dbReference>
<dbReference type="Gene3D" id="3.40.190.10">
    <property type="entry name" value="Periplasmic binding protein-like II"/>
    <property type="match status" value="1"/>
</dbReference>
<reference evidence="7 8" key="1">
    <citation type="submission" date="2019-03" db="EMBL/GenBank/DDBJ databases">
        <title>Genome Sequencing and Assembly of Various Microbes Isolated from Partially Reclaimed Soil and Acid Mine Drainage (AMD) Site.</title>
        <authorList>
            <person name="Steinbock B."/>
            <person name="Bechtold R."/>
            <person name="Sevigny J.L."/>
            <person name="Thomas D."/>
            <person name="Cuthill L.R."/>
            <person name="Aveiro Johannsen E.J."/>
            <person name="Thomas K."/>
            <person name="Ghosh A."/>
        </authorList>
    </citation>
    <scope>NUCLEOTIDE SEQUENCE [LARGE SCALE GENOMIC DNA]</scope>
    <source>
        <strain evidence="7 8">F-B2</strain>
    </source>
</reference>
<dbReference type="Proteomes" id="UP000295633">
    <property type="component" value="Unassembled WGS sequence"/>
</dbReference>
<sequence length="509" mass="54590">MFRWKATAAVAVVAALALTGCAGGDTTSSTGEGGKADRLTLISIAAPTSYDIGAGAEWGNRSEFFEAVFDTLLRKDSSGEIQANLATAWEYNEDKTVLTLTLRDDATFTDGTAVDADAVVGSLERFRDGTSPQAATLAGKEFAAPDATTVTITQDAPDPSLENLLSIAPGLVQAPSSFDDENSATTPVGSGPYILDSASSVTGTTYNYTANPDYWNADAVKYENLTINVMEDTTAILNAIKAGEANGAKIADNNTISEVEGAGWTIESNELDFQGLLLLDRAGTMAPELADVKVRQALNMAFDREALLQSLQSGYGTVTEQVFPATSAAYDEALDSTYPYDPDAAKALLAEAGYPNGFTLNMMSTPAFQTTFDLVAQQLSDIGVTVNYTDPGTGNFITDMLAPKYPATWMALEQNPDWQLINFMIAPNATFNPFKYQDDTVDGYIETIQRGTEDEAAAAAKELNKYIVDQAWFAPFYRVQGSFATDANTNLEFWPTNAYPSIFDFSPKN</sequence>
<dbReference type="AlphaFoldDB" id="A0A4R5YN03"/>
<evidence type="ECO:0000256" key="5">
    <source>
        <dbReference type="SAM" id="SignalP"/>
    </source>
</evidence>
<gene>
    <name evidence="7" type="ORF">E2R54_07235</name>
</gene>
<comment type="similarity">
    <text evidence="2">Belongs to the bacterial solute-binding protein 5 family.</text>
</comment>
<protein>
    <submittedName>
        <fullName evidence="7">Peptide ABC transporter substrate-binding protein</fullName>
    </submittedName>
</protein>
<dbReference type="InterPro" id="IPR030678">
    <property type="entry name" value="Peptide/Ni-bd"/>
</dbReference>
<comment type="subcellular location">
    <subcellularLocation>
        <location evidence="1">Cell envelope</location>
    </subcellularLocation>
</comment>
<evidence type="ECO:0000256" key="4">
    <source>
        <dbReference type="ARBA" id="ARBA00022729"/>
    </source>
</evidence>
<dbReference type="PIRSF" id="PIRSF002741">
    <property type="entry name" value="MppA"/>
    <property type="match status" value="1"/>
</dbReference>
<dbReference type="InterPro" id="IPR039424">
    <property type="entry name" value="SBP_5"/>
</dbReference>
<accession>A0A4R5YN03</accession>
<evidence type="ECO:0000256" key="1">
    <source>
        <dbReference type="ARBA" id="ARBA00004196"/>
    </source>
</evidence>
<dbReference type="GO" id="GO:0042597">
    <property type="term" value="C:periplasmic space"/>
    <property type="evidence" value="ECO:0007669"/>
    <property type="project" value="UniProtKB-ARBA"/>
</dbReference>
<feature type="signal peptide" evidence="5">
    <location>
        <begin position="1"/>
        <end position="22"/>
    </location>
</feature>
<evidence type="ECO:0000256" key="2">
    <source>
        <dbReference type="ARBA" id="ARBA00005695"/>
    </source>
</evidence>
<dbReference type="InterPro" id="IPR000914">
    <property type="entry name" value="SBP_5_dom"/>
</dbReference>
<evidence type="ECO:0000259" key="6">
    <source>
        <dbReference type="Pfam" id="PF00496"/>
    </source>
</evidence>
<dbReference type="Pfam" id="PF00496">
    <property type="entry name" value="SBP_bac_5"/>
    <property type="match status" value="1"/>
</dbReference>
<keyword evidence="4 5" id="KW-0732">Signal</keyword>
<proteinExistence type="inferred from homology"/>
<dbReference type="GO" id="GO:1904680">
    <property type="term" value="F:peptide transmembrane transporter activity"/>
    <property type="evidence" value="ECO:0007669"/>
    <property type="project" value="TreeGrafter"/>
</dbReference>
<feature type="domain" description="Solute-binding protein family 5" evidence="6">
    <location>
        <begin position="80"/>
        <end position="414"/>
    </location>
</feature>
<keyword evidence="3" id="KW-0813">Transport</keyword>
<dbReference type="GO" id="GO:0030313">
    <property type="term" value="C:cell envelope"/>
    <property type="evidence" value="ECO:0007669"/>
    <property type="project" value="UniProtKB-SubCell"/>
</dbReference>
<dbReference type="Gene3D" id="3.10.105.10">
    <property type="entry name" value="Dipeptide-binding Protein, Domain 3"/>
    <property type="match status" value="1"/>
</dbReference>
<dbReference type="PANTHER" id="PTHR30290">
    <property type="entry name" value="PERIPLASMIC BINDING COMPONENT OF ABC TRANSPORTER"/>
    <property type="match status" value="1"/>
</dbReference>
<feature type="chain" id="PRO_5039158508" evidence="5">
    <location>
        <begin position="23"/>
        <end position="509"/>
    </location>
</feature>
<evidence type="ECO:0000256" key="3">
    <source>
        <dbReference type="ARBA" id="ARBA00022448"/>
    </source>
</evidence>